<protein>
    <submittedName>
        <fullName evidence="3">Outer membrane lipid asymmetry maintenance protein MlaD</fullName>
    </submittedName>
</protein>
<dbReference type="RefSeq" id="WP_265425071.1">
    <property type="nucleotide sequence ID" value="NZ_JAPFPW010000009.1"/>
</dbReference>
<evidence type="ECO:0000313" key="3">
    <source>
        <dbReference type="EMBL" id="MCW7754151.1"/>
    </source>
</evidence>
<dbReference type="EMBL" id="JAPFPW010000009">
    <property type="protein sequence ID" value="MCW7754151.1"/>
    <property type="molecule type" value="Genomic_DNA"/>
</dbReference>
<proteinExistence type="predicted"/>
<evidence type="ECO:0000313" key="4">
    <source>
        <dbReference type="Proteomes" id="UP001209681"/>
    </source>
</evidence>
<feature type="transmembrane region" description="Helical" evidence="1">
    <location>
        <begin position="6"/>
        <end position="26"/>
    </location>
</feature>
<dbReference type="Proteomes" id="UP001209681">
    <property type="component" value="Unassembled WGS sequence"/>
</dbReference>
<feature type="domain" description="Mce/MlaD" evidence="2">
    <location>
        <begin position="37"/>
        <end position="115"/>
    </location>
</feature>
<dbReference type="PANTHER" id="PTHR33371:SF4">
    <property type="entry name" value="INTERMEMBRANE PHOSPHOLIPID TRANSPORT SYSTEM BINDING PROTEIN MLAD"/>
    <property type="match status" value="1"/>
</dbReference>
<dbReference type="InterPro" id="IPR052336">
    <property type="entry name" value="MlaD_Phospholipid_Transporter"/>
</dbReference>
<dbReference type="InterPro" id="IPR030970">
    <property type="entry name" value="ABC_MlaD"/>
</dbReference>
<keyword evidence="1" id="KW-1133">Transmembrane helix</keyword>
<gene>
    <name evidence="3" type="primary">mlaD</name>
    <name evidence="3" type="ORF">OOT00_09135</name>
</gene>
<dbReference type="NCBIfam" id="TIGR04430">
    <property type="entry name" value="OM_asym_MlaD"/>
    <property type="match status" value="1"/>
</dbReference>
<evidence type="ECO:0000259" key="2">
    <source>
        <dbReference type="Pfam" id="PF02470"/>
    </source>
</evidence>
<reference evidence="3 4" key="1">
    <citation type="submission" date="2022-11" db="EMBL/GenBank/DDBJ databases">
        <title>Desulfobotulus tamanensis H1 sp. nov. - anaerobic, alkaliphilic, sulphate reducing bacterium isolated from terrestrial mud volcano.</title>
        <authorList>
            <person name="Frolova A."/>
            <person name="Merkel A.Y."/>
            <person name="Slobodkin A.I."/>
        </authorList>
    </citation>
    <scope>NUCLEOTIDE SEQUENCE [LARGE SCALE GENOMIC DNA]</scope>
    <source>
        <strain evidence="3 4">H1</strain>
    </source>
</reference>
<dbReference type="PANTHER" id="PTHR33371">
    <property type="entry name" value="INTERMEMBRANE PHOSPHOLIPID TRANSPORT SYSTEM BINDING PROTEIN MLAD-RELATED"/>
    <property type="match status" value="1"/>
</dbReference>
<name>A0ABT3N9L0_9BACT</name>
<dbReference type="Pfam" id="PF02470">
    <property type="entry name" value="MlaD"/>
    <property type="match status" value="1"/>
</dbReference>
<organism evidence="3 4">
    <name type="scientific">Desulfobotulus pelophilus</name>
    <dbReference type="NCBI Taxonomy" id="2823377"/>
    <lineage>
        <taxon>Bacteria</taxon>
        <taxon>Pseudomonadati</taxon>
        <taxon>Thermodesulfobacteriota</taxon>
        <taxon>Desulfobacteria</taxon>
        <taxon>Desulfobacterales</taxon>
        <taxon>Desulfobacteraceae</taxon>
        <taxon>Desulfobotulus</taxon>
    </lineage>
</organism>
<comment type="caution">
    <text evidence="3">The sequence shown here is derived from an EMBL/GenBank/DDBJ whole genome shotgun (WGS) entry which is preliminary data.</text>
</comment>
<keyword evidence="4" id="KW-1185">Reference proteome</keyword>
<keyword evidence="1" id="KW-0472">Membrane</keyword>
<accession>A0ABT3N9L0</accession>
<evidence type="ECO:0000256" key="1">
    <source>
        <dbReference type="SAM" id="Phobius"/>
    </source>
</evidence>
<keyword evidence="1" id="KW-0812">Transmembrane</keyword>
<dbReference type="InterPro" id="IPR003399">
    <property type="entry name" value="Mce/MlaD"/>
</dbReference>
<sequence length="148" mass="15876">MKKITIETTIGLFVIAGILCTAYLTVRLGKMELIGSNYYTIEARFASVAGLTNGARVEIAGVQVGSVSRILLDPDRLVAVLHLKIQKNIPVSEDTIASVKTSGLIGDKYIRLSPGGSDILLSEGDTLFETESPLDIEDMIAKYVFGGI</sequence>